<gene>
    <name evidence="1" type="ORF">LIQ10_21355</name>
</gene>
<dbReference type="AlphaFoldDB" id="A0AAJ1B3Y3"/>
<dbReference type="InterPro" id="IPR016130">
    <property type="entry name" value="Tyr_Pase_AS"/>
</dbReference>
<dbReference type="Pfam" id="PF13350">
    <property type="entry name" value="Y_phosphatase3"/>
    <property type="match status" value="1"/>
</dbReference>
<evidence type="ECO:0000313" key="2">
    <source>
        <dbReference type="Proteomes" id="UP001297422"/>
    </source>
</evidence>
<organism evidence="1 2">
    <name type="scientific">Mediterraneibacter gnavus</name>
    <name type="common">Ruminococcus gnavus</name>
    <dbReference type="NCBI Taxonomy" id="33038"/>
    <lineage>
        <taxon>Bacteria</taxon>
        <taxon>Bacillati</taxon>
        <taxon>Bacillota</taxon>
        <taxon>Clostridia</taxon>
        <taxon>Lachnospirales</taxon>
        <taxon>Lachnospiraceae</taxon>
        <taxon>Mediterraneibacter</taxon>
    </lineage>
</organism>
<comment type="caution">
    <text evidence="1">The sequence shown here is derived from an EMBL/GenBank/DDBJ whole genome shotgun (WGS) entry which is preliminary data.</text>
</comment>
<dbReference type="InterPro" id="IPR029021">
    <property type="entry name" value="Prot-tyrosine_phosphatase-like"/>
</dbReference>
<protein>
    <submittedName>
        <fullName evidence="1">Tyrosine-protein phosphatase</fullName>
    </submittedName>
</protein>
<accession>A0AAJ1B3Y3</accession>
<name>A0AAJ1B3Y3_MEDGN</name>
<evidence type="ECO:0000313" key="1">
    <source>
        <dbReference type="EMBL" id="MCB5496229.1"/>
    </source>
</evidence>
<sequence length="72" mass="8249">MSYIKAGYKEMAFNNPAYHRLFELLLRNDGYVYFHCTAGKDRTGVAGFLVMIALGMSEEDAIQEYLLSNIYL</sequence>
<dbReference type="InterPro" id="IPR026893">
    <property type="entry name" value="Tyr/Ser_Pase_IphP-type"/>
</dbReference>
<dbReference type="EMBL" id="JAJBNC010000539">
    <property type="protein sequence ID" value="MCB5496229.1"/>
    <property type="molecule type" value="Genomic_DNA"/>
</dbReference>
<reference evidence="1" key="1">
    <citation type="submission" date="2021-10" db="EMBL/GenBank/DDBJ databases">
        <title>Collection of gut derived symbiotic bacterial strains cultured from healthy donors.</title>
        <authorList>
            <person name="Lin H."/>
            <person name="Littmann E."/>
            <person name="Claire K."/>
            <person name="Pamer E."/>
        </authorList>
    </citation>
    <scope>NUCLEOTIDE SEQUENCE</scope>
    <source>
        <strain evidence="1">MSK.23.4</strain>
    </source>
</reference>
<dbReference type="GO" id="GO:0004721">
    <property type="term" value="F:phosphoprotein phosphatase activity"/>
    <property type="evidence" value="ECO:0007669"/>
    <property type="project" value="InterPro"/>
</dbReference>
<proteinExistence type="predicted"/>
<dbReference type="SUPFAM" id="SSF52799">
    <property type="entry name" value="(Phosphotyrosine protein) phosphatases II"/>
    <property type="match status" value="1"/>
</dbReference>
<dbReference type="PROSITE" id="PS00383">
    <property type="entry name" value="TYR_PHOSPHATASE_1"/>
    <property type="match status" value="1"/>
</dbReference>
<feature type="non-terminal residue" evidence="1">
    <location>
        <position position="72"/>
    </location>
</feature>
<dbReference type="Proteomes" id="UP001297422">
    <property type="component" value="Unassembled WGS sequence"/>
</dbReference>
<dbReference type="Gene3D" id="3.90.190.10">
    <property type="entry name" value="Protein tyrosine phosphatase superfamily"/>
    <property type="match status" value="1"/>
</dbReference>